<sequence>MYRYPDLARRPTDSNDLKSAAELLRGFVLEDGSVEQRMVPGSNRPPTSLQQAAQLAASRSPYENVPEHWKAQMKWDLATTSDSIFVLSPDGKTYQEPLAVRGWLSLDKLLLAEQGAHQKKMKYRAQAEALKIPKTDRNNNIRRKEKVASDDCSKYGKIREIFGNGNGNYHPNQLVAKRYLPAQGLCEKELLYKLALKISNLQKLYQKKKLVMNPYDFYRWAICRNMKSDPHNALHNSRNSITGTIRTMGDDGAHADQVFRTIVLYWASITGNENKFGKSKNHSQQRRPRMMTESSRDSAGRGGRDVAYRISRLETKRTRRRDLSARPQLFGGVNAHRAAMASRDDNDQVMG</sequence>
<dbReference type="GeneID" id="30025269"/>
<dbReference type="Proteomes" id="UP000076744">
    <property type="component" value="Unassembled WGS sequence"/>
</dbReference>
<feature type="region of interest" description="Disordered" evidence="1">
    <location>
        <begin position="275"/>
        <end position="306"/>
    </location>
</feature>
<keyword evidence="3" id="KW-1185">Reference proteome</keyword>
<reference evidence="2 3" key="1">
    <citation type="journal article" date="2016" name="Genome Biol. Evol.">
        <title>Divergent and convergent evolution of fungal pathogenicity.</title>
        <authorList>
            <person name="Shang Y."/>
            <person name="Xiao G."/>
            <person name="Zheng P."/>
            <person name="Cen K."/>
            <person name="Zhan S."/>
            <person name="Wang C."/>
        </authorList>
    </citation>
    <scope>NUCLEOTIDE SEQUENCE [LARGE SCALE GENOMIC DNA]</scope>
    <source>
        <strain evidence="2 3">ARSEF 2679</strain>
    </source>
</reference>
<dbReference type="STRING" id="1081104.A0A167LIT9"/>
<accession>A0A167LIT9</accession>
<comment type="caution">
    <text evidence="2">The sequence shown here is derived from an EMBL/GenBank/DDBJ whole genome shotgun (WGS) entry which is preliminary data.</text>
</comment>
<dbReference type="OrthoDB" id="5041951at2759"/>
<evidence type="ECO:0000256" key="1">
    <source>
        <dbReference type="SAM" id="MobiDB-lite"/>
    </source>
</evidence>
<dbReference type="RefSeq" id="XP_018700208.1">
    <property type="nucleotide sequence ID" value="XM_018852580.1"/>
</dbReference>
<name>A0A167LIT9_CORFA</name>
<proteinExistence type="predicted"/>
<dbReference type="EMBL" id="AZHB01000039">
    <property type="protein sequence ID" value="OAA53136.1"/>
    <property type="molecule type" value="Genomic_DNA"/>
</dbReference>
<feature type="compositionally biased region" description="Basic and acidic residues" evidence="1">
    <location>
        <begin position="294"/>
        <end position="306"/>
    </location>
</feature>
<evidence type="ECO:0000313" key="2">
    <source>
        <dbReference type="EMBL" id="OAA53136.1"/>
    </source>
</evidence>
<protein>
    <submittedName>
        <fullName evidence="2">Subunit IV of cytochrome c oxidase</fullName>
    </submittedName>
</protein>
<feature type="compositionally biased region" description="Basic residues" evidence="1">
    <location>
        <begin position="277"/>
        <end position="289"/>
    </location>
</feature>
<organism evidence="2 3">
    <name type="scientific">Cordyceps fumosorosea (strain ARSEF 2679)</name>
    <name type="common">Isaria fumosorosea</name>
    <dbReference type="NCBI Taxonomy" id="1081104"/>
    <lineage>
        <taxon>Eukaryota</taxon>
        <taxon>Fungi</taxon>
        <taxon>Dikarya</taxon>
        <taxon>Ascomycota</taxon>
        <taxon>Pezizomycotina</taxon>
        <taxon>Sordariomycetes</taxon>
        <taxon>Hypocreomycetidae</taxon>
        <taxon>Hypocreales</taxon>
        <taxon>Cordycipitaceae</taxon>
        <taxon>Cordyceps</taxon>
    </lineage>
</organism>
<evidence type="ECO:0000313" key="3">
    <source>
        <dbReference type="Proteomes" id="UP000076744"/>
    </source>
</evidence>
<gene>
    <name evidence="2" type="ORF">ISF_08977</name>
</gene>
<dbReference type="AlphaFoldDB" id="A0A167LIT9"/>